<dbReference type="SUPFAM" id="SSF52540">
    <property type="entry name" value="P-loop containing nucleoside triphosphate hydrolases"/>
    <property type="match status" value="1"/>
</dbReference>
<evidence type="ECO:0000259" key="10">
    <source>
        <dbReference type="PROSITE" id="PS51186"/>
    </source>
</evidence>
<dbReference type="InterPro" id="IPR024914">
    <property type="entry name" value="tRNA_acetyltr_TmcA"/>
</dbReference>
<dbReference type="InterPro" id="IPR000182">
    <property type="entry name" value="GNAT_dom"/>
</dbReference>
<evidence type="ECO:0000256" key="1">
    <source>
        <dbReference type="ARBA" id="ARBA00022490"/>
    </source>
</evidence>
<dbReference type="Pfam" id="PF13718">
    <property type="entry name" value="GNAT_acetyltr_2"/>
    <property type="match status" value="1"/>
</dbReference>
<gene>
    <name evidence="9" type="primary">tmcA</name>
    <name evidence="11" type="ORF">V6243_11120</name>
</gene>
<feature type="binding site" evidence="9">
    <location>
        <position position="219"/>
    </location>
    <ligand>
        <name>ATP</name>
        <dbReference type="ChEBI" id="CHEBI:30616"/>
    </ligand>
</feature>
<keyword evidence="4 9" id="KW-0819">tRNA processing</keyword>
<comment type="similarity">
    <text evidence="9">Belongs to the TmcA family.</text>
</comment>
<dbReference type="InterPro" id="IPR007807">
    <property type="entry name" value="TcmA/NAT10_helicase"/>
</dbReference>
<keyword evidence="1 9" id="KW-0963">Cytoplasm</keyword>
<dbReference type="GO" id="GO:0016746">
    <property type="term" value="F:acyltransferase activity"/>
    <property type="evidence" value="ECO:0007669"/>
    <property type="project" value="UniProtKB-KW"/>
</dbReference>
<dbReference type="Gene3D" id="3.40.50.300">
    <property type="entry name" value="P-loop containing nucleotide triphosphate hydrolases"/>
    <property type="match status" value="1"/>
</dbReference>
<dbReference type="InterPro" id="IPR032672">
    <property type="entry name" value="TmcA/NAT10/Kre33"/>
</dbReference>
<feature type="binding site" evidence="9">
    <location>
        <position position="406"/>
    </location>
    <ligand>
        <name>ATP</name>
        <dbReference type="ChEBI" id="CHEBI:30616"/>
    </ligand>
</feature>
<keyword evidence="6 9" id="KW-0067">ATP-binding</keyword>
<dbReference type="PANTHER" id="PTHR10925:SF5">
    <property type="entry name" value="RNA CYTIDINE ACETYLTRANSFERASE"/>
    <property type="match status" value="1"/>
</dbReference>
<evidence type="ECO:0000256" key="8">
    <source>
        <dbReference type="ARBA" id="ARBA00023315"/>
    </source>
</evidence>
<proteinExistence type="inferred from homology"/>
<keyword evidence="3 9" id="KW-0808">Transferase</keyword>
<dbReference type="Proteomes" id="UP001378242">
    <property type="component" value="Unassembled WGS sequence"/>
</dbReference>
<dbReference type="Gene3D" id="3.40.630.30">
    <property type="match status" value="1"/>
</dbReference>
<dbReference type="InterPro" id="IPR016181">
    <property type="entry name" value="Acyl_CoA_acyltransferase"/>
</dbReference>
<dbReference type="InterPro" id="IPR027417">
    <property type="entry name" value="P-loop_NTPase"/>
</dbReference>
<keyword evidence="7 9" id="KW-0694">RNA-binding</keyword>
<dbReference type="PANTHER" id="PTHR10925">
    <property type="entry name" value="N-ACETYLTRANSFERASE 10"/>
    <property type="match status" value="1"/>
</dbReference>
<dbReference type="PROSITE" id="PS51186">
    <property type="entry name" value="GNAT"/>
    <property type="match status" value="1"/>
</dbReference>
<name>A0ABU9GH88_COBMA</name>
<dbReference type="RefSeq" id="WP_341542497.1">
    <property type="nucleotide sequence ID" value="NZ_JBAKAP010000011.1"/>
</dbReference>
<evidence type="ECO:0000256" key="2">
    <source>
        <dbReference type="ARBA" id="ARBA00022555"/>
    </source>
</evidence>
<dbReference type="Pfam" id="PF05127">
    <property type="entry name" value="NAT10_TcmA_helicase"/>
    <property type="match status" value="1"/>
</dbReference>
<dbReference type="EMBL" id="JBAKAP010000011">
    <property type="protein sequence ID" value="MEL0617383.1"/>
    <property type="molecule type" value="Genomic_DNA"/>
</dbReference>
<keyword evidence="12" id="KW-1185">Reference proteome</keyword>
<comment type="caution">
    <text evidence="11">The sequence shown here is derived from an EMBL/GenBank/DDBJ whole genome shotgun (WGS) entry which is preliminary data.</text>
</comment>
<evidence type="ECO:0000256" key="4">
    <source>
        <dbReference type="ARBA" id="ARBA00022694"/>
    </source>
</evidence>
<comment type="subcellular location">
    <subcellularLocation>
        <location evidence="9">Cytoplasm</location>
    </subcellularLocation>
</comment>
<keyword evidence="5 9" id="KW-0547">Nucleotide-binding</keyword>
<reference evidence="11 12" key="1">
    <citation type="submission" date="2024-02" db="EMBL/GenBank/DDBJ databases">
        <title>Bacteria isolated from the canopy kelp, Nereocystis luetkeana.</title>
        <authorList>
            <person name="Pfister C.A."/>
            <person name="Younker I.T."/>
            <person name="Light S.H."/>
        </authorList>
    </citation>
    <scope>NUCLEOTIDE SEQUENCE [LARGE SCALE GENOMIC DNA]</scope>
    <source>
        <strain evidence="11 12">TI.5.07</strain>
    </source>
</reference>
<feature type="domain" description="N-acetyltransferase" evidence="10">
    <location>
        <begin position="495"/>
        <end position="640"/>
    </location>
</feature>
<dbReference type="Gene3D" id="3.40.50.11040">
    <property type="match status" value="1"/>
</dbReference>
<comment type="caution">
    <text evidence="9">Lacks conserved residue(s) required for the propagation of feature annotation.</text>
</comment>
<dbReference type="CDD" id="cd04301">
    <property type="entry name" value="NAT_SF"/>
    <property type="match status" value="1"/>
</dbReference>
<dbReference type="SUPFAM" id="SSF55729">
    <property type="entry name" value="Acyl-CoA N-acyltransferases (Nat)"/>
    <property type="match status" value="1"/>
</dbReference>
<evidence type="ECO:0000256" key="7">
    <source>
        <dbReference type="ARBA" id="ARBA00022884"/>
    </source>
</evidence>
<sequence>MMTTSSRYPAPLDPPAIDAWCRTLHERLLARHQRACLWISGGEGTSGDPCAAALAICDLWPAREPAPLWLGAGEAITTPGGTHVRSLAMAKAATQLGGEQALVVFDAAHPQSGLDPDAFGAVAGTLMAGGLLVLVTPAAWADAEPAPAPDGDYARLAHWPFAREQLAARYLARLARRLQADASVLHWPQGEPLPTLPPAGEAATRVGEVTDPDCLTSDQTEVVAALAALRPNQPVVISADRGRGKSAALGIAAARCLAAGESVWLTAPRPAAVAAVFARLAALLPRGRREGNAFRLCVPTAPPAQGGWTADGAEVASELRFLAPDAIAAARLACPEGPLPRLFVDEAAAIPTPLLKASLAHFPRIAFATTVHGYEGTGRGFQLRFRQHLERQCPGWQALEMTTPVRWASGDPLEALTDDLLLLSALPSTLAPVMEGRSDVEQWLAGSEVVVLDRDALARDEAMLESLFGLLVQAHYRTTPADLRQLLDTPGLRLLAIRHQETASGKPAWLGVVAAVEEGGFPVPLAEDIWRGQRRPRGHLLAQSLAAHAGHQAAAETRWWRILRIAIHPALWRRGQGARLLNALEQQARLAGVTRLGTSFGAEAGLVAFWLSQGFMPLRMGLKRDAASGEHAVMMGKATGESCDGAGEASPRDTLLEALHQDFQHLLPSLLAHELAGLPDVLASRLVQGCQPAQGWPQRLDWYRRGGGGLALVRPWLQAALKAHGSPDEQCVGSSGLDEAARHGLALALAGQDAPAFIDWAQRQGIVGRKARDRWCRAAAGRLVDAHGALPAGDH</sequence>
<dbReference type="Pfam" id="PF08351">
    <property type="entry name" value="TmcA_N"/>
    <property type="match status" value="1"/>
</dbReference>
<keyword evidence="2 9" id="KW-0820">tRNA-binding</keyword>
<comment type="function">
    <text evidence="9">Catalyzes the formation of N(4)-acetylcytidine (ac(4)C) at the wobble position of tRNA(Met), by using acetyl-CoA as an acetyl donor and ATP (or GTP).</text>
</comment>
<organism evidence="11 12">
    <name type="scientific">Cobetia marina</name>
    <name type="common">Deleya marina</name>
    <dbReference type="NCBI Taxonomy" id="28258"/>
    <lineage>
        <taxon>Bacteria</taxon>
        <taxon>Pseudomonadati</taxon>
        <taxon>Pseudomonadota</taxon>
        <taxon>Gammaproteobacteria</taxon>
        <taxon>Oceanospirillales</taxon>
        <taxon>Halomonadaceae</taxon>
        <taxon>Cobetia</taxon>
    </lineage>
</organism>
<dbReference type="InterPro" id="IPR013562">
    <property type="entry name" value="TmcA/NAT10_N"/>
</dbReference>
<keyword evidence="8 9" id="KW-0012">Acyltransferase</keyword>
<evidence type="ECO:0000256" key="3">
    <source>
        <dbReference type="ARBA" id="ARBA00022679"/>
    </source>
</evidence>
<accession>A0ABU9GH88</accession>
<evidence type="ECO:0000313" key="12">
    <source>
        <dbReference type="Proteomes" id="UP001378242"/>
    </source>
</evidence>
<evidence type="ECO:0000256" key="5">
    <source>
        <dbReference type="ARBA" id="ARBA00022741"/>
    </source>
</evidence>
<dbReference type="HAMAP" id="MF_01886">
    <property type="entry name" value="tRNA_acetyltr_TmcA"/>
    <property type="match status" value="1"/>
</dbReference>
<protein>
    <recommendedName>
        <fullName evidence="9">tRNA(Met) cytidine acetyltransferase TmcA</fullName>
        <ecNumber evidence="9">2.3.1.193</ecNumber>
    </recommendedName>
</protein>
<evidence type="ECO:0000256" key="9">
    <source>
        <dbReference type="HAMAP-Rule" id="MF_01886"/>
    </source>
</evidence>
<evidence type="ECO:0000256" key="6">
    <source>
        <dbReference type="ARBA" id="ARBA00022840"/>
    </source>
</evidence>
<dbReference type="EC" id="2.3.1.193" evidence="9"/>
<evidence type="ECO:0000313" key="11">
    <source>
        <dbReference type="EMBL" id="MEL0617383.1"/>
    </source>
</evidence>
<comment type="catalytic activity">
    <reaction evidence="9">
        <text>cytidine(34) in elongator tRNA(Met) + acetyl-CoA + ATP + H2O = N(4)-acetylcytidine(34) in elongator tRNA(Met) + ADP + phosphate + CoA + H(+)</text>
        <dbReference type="Rhea" id="RHEA:43788"/>
        <dbReference type="Rhea" id="RHEA-COMP:10693"/>
        <dbReference type="Rhea" id="RHEA-COMP:10694"/>
        <dbReference type="ChEBI" id="CHEBI:15377"/>
        <dbReference type="ChEBI" id="CHEBI:15378"/>
        <dbReference type="ChEBI" id="CHEBI:30616"/>
        <dbReference type="ChEBI" id="CHEBI:43474"/>
        <dbReference type="ChEBI" id="CHEBI:57287"/>
        <dbReference type="ChEBI" id="CHEBI:57288"/>
        <dbReference type="ChEBI" id="CHEBI:74900"/>
        <dbReference type="ChEBI" id="CHEBI:82748"/>
        <dbReference type="ChEBI" id="CHEBI:456216"/>
        <dbReference type="EC" id="2.3.1.193"/>
    </reaction>
</comment>